<dbReference type="Proteomes" id="UP000276991">
    <property type="component" value="Unassembled WGS sequence"/>
</dbReference>
<organism evidence="3 4">
    <name type="scientific">Acanthocheilonema viteae</name>
    <name type="common">Filarial nematode worm</name>
    <name type="synonym">Dipetalonema viteae</name>
    <dbReference type="NCBI Taxonomy" id="6277"/>
    <lineage>
        <taxon>Eukaryota</taxon>
        <taxon>Metazoa</taxon>
        <taxon>Ecdysozoa</taxon>
        <taxon>Nematoda</taxon>
        <taxon>Chromadorea</taxon>
        <taxon>Rhabditida</taxon>
        <taxon>Spirurina</taxon>
        <taxon>Spiruromorpha</taxon>
        <taxon>Filarioidea</taxon>
        <taxon>Onchocercidae</taxon>
        <taxon>Acanthocheilonema</taxon>
    </lineage>
</organism>
<evidence type="ECO:0000256" key="2">
    <source>
        <dbReference type="SAM" id="SignalP"/>
    </source>
</evidence>
<evidence type="ECO:0000313" key="3">
    <source>
        <dbReference type="EMBL" id="VBB28219.1"/>
    </source>
</evidence>
<gene>
    <name evidence="3" type="ORF">NAV_LOCUS3049</name>
</gene>
<feature type="compositionally biased region" description="Basic and acidic residues" evidence="1">
    <location>
        <begin position="60"/>
        <end position="69"/>
    </location>
</feature>
<feature type="chain" id="PRO_5019767936" evidence="2">
    <location>
        <begin position="24"/>
        <end position="126"/>
    </location>
</feature>
<feature type="compositionally biased region" description="Basic and acidic residues" evidence="1">
    <location>
        <begin position="90"/>
        <end position="114"/>
    </location>
</feature>
<feature type="region of interest" description="Disordered" evidence="1">
    <location>
        <begin position="41"/>
        <end position="126"/>
    </location>
</feature>
<keyword evidence="4" id="KW-1185">Reference proteome</keyword>
<protein>
    <submittedName>
        <fullName evidence="3">Uncharacterized protein</fullName>
    </submittedName>
</protein>
<feature type="compositionally biased region" description="Polar residues" evidence="1">
    <location>
        <begin position="41"/>
        <end position="53"/>
    </location>
</feature>
<evidence type="ECO:0000256" key="1">
    <source>
        <dbReference type="SAM" id="MobiDB-lite"/>
    </source>
</evidence>
<name>A0A498S942_ACAVI</name>
<feature type="compositionally biased region" description="Polar residues" evidence="1">
    <location>
        <begin position="115"/>
        <end position="126"/>
    </location>
</feature>
<reference evidence="3 4" key="1">
    <citation type="submission" date="2018-08" db="EMBL/GenBank/DDBJ databases">
        <authorList>
            <person name="Laetsch R D."/>
            <person name="Stevens L."/>
            <person name="Kumar S."/>
            <person name="Blaxter L. M."/>
        </authorList>
    </citation>
    <scope>NUCLEOTIDE SEQUENCE [LARGE SCALE GENOMIC DNA]</scope>
</reference>
<accession>A0A498S942</accession>
<dbReference type="EMBL" id="UPTC01000365">
    <property type="protein sequence ID" value="VBB28219.1"/>
    <property type="molecule type" value="Genomic_DNA"/>
</dbReference>
<sequence length="126" mass="12885">MAFSTALFIVVFILLCGSGGSYGNSDTGNEKMALLAQGKGISTTQGKGQTATDGNGKMTTDGKEKKIIKSEVNATTEAAGVAEEAEDEVTTAKEAAEEATDEAHDASAKERDVSTEASAGSMPQMS</sequence>
<dbReference type="AlphaFoldDB" id="A0A498S942"/>
<feature type="compositionally biased region" description="Low complexity" evidence="1">
    <location>
        <begin position="71"/>
        <end position="82"/>
    </location>
</feature>
<proteinExistence type="predicted"/>
<feature type="signal peptide" evidence="2">
    <location>
        <begin position="1"/>
        <end position="23"/>
    </location>
</feature>
<keyword evidence="2" id="KW-0732">Signal</keyword>
<evidence type="ECO:0000313" key="4">
    <source>
        <dbReference type="Proteomes" id="UP000276991"/>
    </source>
</evidence>